<name>A0ACB8B3W2_9AGAM</name>
<organism evidence="1 2">
    <name type="scientific">Leucogyrophana mollusca</name>
    <dbReference type="NCBI Taxonomy" id="85980"/>
    <lineage>
        <taxon>Eukaryota</taxon>
        <taxon>Fungi</taxon>
        <taxon>Dikarya</taxon>
        <taxon>Basidiomycota</taxon>
        <taxon>Agaricomycotina</taxon>
        <taxon>Agaricomycetes</taxon>
        <taxon>Agaricomycetidae</taxon>
        <taxon>Boletales</taxon>
        <taxon>Boletales incertae sedis</taxon>
        <taxon>Leucogyrophana</taxon>
    </lineage>
</organism>
<protein>
    <submittedName>
        <fullName evidence="1">Uncharacterized protein</fullName>
    </submittedName>
</protein>
<accession>A0ACB8B3W2</accession>
<evidence type="ECO:0000313" key="2">
    <source>
        <dbReference type="Proteomes" id="UP000790709"/>
    </source>
</evidence>
<keyword evidence="2" id="KW-1185">Reference proteome</keyword>
<evidence type="ECO:0000313" key="1">
    <source>
        <dbReference type="EMBL" id="KAH7919906.1"/>
    </source>
</evidence>
<gene>
    <name evidence="1" type="ORF">BV22DRAFT_839902</name>
</gene>
<dbReference type="EMBL" id="MU266620">
    <property type="protein sequence ID" value="KAH7919906.1"/>
    <property type="molecule type" value="Genomic_DNA"/>
</dbReference>
<proteinExistence type="predicted"/>
<reference evidence="1" key="1">
    <citation type="journal article" date="2021" name="New Phytol.">
        <title>Evolutionary innovations through gain and loss of genes in the ectomycorrhizal Boletales.</title>
        <authorList>
            <person name="Wu G."/>
            <person name="Miyauchi S."/>
            <person name="Morin E."/>
            <person name="Kuo A."/>
            <person name="Drula E."/>
            <person name="Varga T."/>
            <person name="Kohler A."/>
            <person name="Feng B."/>
            <person name="Cao Y."/>
            <person name="Lipzen A."/>
            <person name="Daum C."/>
            <person name="Hundley H."/>
            <person name="Pangilinan J."/>
            <person name="Johnson J."/>
            <person name="Barry K."/>
            <person name="LaButti K."/>
            <person name="Ng V."/>
            <person name="Ahrendt S."/>
            <person name="Min B."/>
            <person name="Choi I.G."/>
            <person name="Park H."/>
            <person name="Plett J.M."/>
            <person name="Magnuson J."/>
            <person name="Spatafora J.W."/>
            <person name="Nagy L.G."/>
            <person name="Henrissat B."/>
            <person name="Grigoriev I.V."/>
            <person name="Yang Z.L."/>
            <person name="Xu J."/>
            <person name="Martin F.M."/>
        </authorList>
    </citation>
    <scope>NUCLEOTIDE SEQUENCE</scope>
    <source>
        <strain evidence="1">KUC20120723A-06</strain>
    </source>
</reference>
<dbReference type="Proteomes" id="UP000790709">
    <property type="component" value="Unassembled WGS sequence"/>
</dbReference>
<sequence>MRCTLPLSLRIVPRSSVRADKILPPPLTTKEEKAYKEPLLKILMDRQKEAGDKWPQNLRIEPHVTKKAIGQAPADVRTQLKRMLKER</sequence>
<comment type="caution">
    <text evidence="1">The sequence shown here is derived from an EMBL/GenBank/DDBJ whole genome shotgun (WGS) entry which is preliminary data.</text>
</comment>